<dbReference type="InterPro" id="IPR036758">
    <property type="entry name" value="At5g01610-like"/>
</dbReference>
<reference evidence="1 2" key="1">
    <citation type="journal article" date="2021" name="BMC Genomics">
        <title>Datura genome reveals duplications of psychoactive alkaloid biosynthetic genes and high mutation rate following tissue culture.</title>
        <authorList>
            <person name="Rajewski A."/>
            <person name="Carter-House D."/>
            <person name="Stajich J."/>
            <person name="Litt A."/>
        </authorList>
    </citation>
    <scope>NUCLEOTIDE SEQUENCE [LARGE SCALE GENOMIC DNA]</scope>
    <source>
        <strain evidence="1">AR-01</strain>
    </source>
</reference>
<gene>
    <name evidence="1" type="ORF">HAX54_006169</name>
</gene>
<dbReference type="SUPFAM" id="SSF141562">
    <property type="entry name" value="At5g01610-like"/>
    <property type="match status" value="1"/>
</dbReference>
<evidence type="ECO:0000313" key="2">
    <source>
        <dbReference type="Proteomes" id="UP000823775"/>
    </source>
</evidence>
<organism evidence="1 2">
    <name type="scientific">Datura stramonium</name>
    <name type="common">Jimsonweed</name>
    <name type="synonym">Common thornapple</name>
    <dbReference type="NCBI Taxonomy" id="4076"/>
    <lineage>
        <taxon>Eukaryota</taxon>
        <taxon>Viridiplantae</taxon>
        <taxon>Streptophyta</taxon>
        <taxon>Embryophyta</taxon>
        <taxon>Tracheophyta</taxon>
        <taxon>Spermatophyta</taxon>
        <taxon>Magnoliopsida</taxon>
        <taxon>eudicotyledons</taxon>
        <taxon>Gunneridae</taxon>
        <taxon>Pentapetalae</taxon>
        <taxon>asterids</taxon>
        <taxon>lamiids</taxon>
        <taxon>Solanales</taxon>
        <taxon>Solanaceae</taxon>
        <taxon>Solanoideae</taxon>
        <taxon>Datureae</taxon>
        <taxon>Datura</taxon>
    </lineage>
</organism>
<accession>A0ABS8T9V1</accession>
<keyword evidence="2" id="KW-1185">Reference proteome</keyword>
<comment type="caution">
    <text evidence="1">The sequence shown here is derived from an EMBL/GenBank/DDBJ whole genome shotgun (WGS) entry which is preliminary data.</text>
</comment>
<sequence>MEIAVMKIVAKHIAEWQAISQITVPHINWASIRPLELIIVSQGCKANLQNLCLSPRRIQPASWSFPQNITCYEFDESNAKLIVYLPSACEVCFKDSSVTRYATQRPKELCQGESSME</sequence>
<name>A0ABS8T9V1_DATST</name>
<protein>
    <submittedName>
        <fullName evidence="1">Uncharacterized protein</fullName>
    </submittedName>
</protein>
<evidence type="ECO:0000313" key="1">
    <source>
        <dbReference type="EMBL" id="MCD7468194.1"/>
    </source>
</evidence>
<dbReference type="Proteomes" id="UP000823775">
    <property type="component" value="Unassembled WGS sequence"/>
</dbReference>
<proteinExistence type="predicted"/>
<dbReference type="EMBL" id="JACEIK010001307">
    <property type="protein sequence ID" value="MCD7468194.1"/>
    <property type="molecule type" value="Genomic_DNA"/>
</dbReference>
<dbReference type="Gene3D" id="2.30.240.10">
    <property type="entry name" value="At5g01610-like"/>
    <property type="match status" value="1"/>
</dbReference>